<keyword evidence="2" id="KW-1185">Reference proteome</keyword>
<reference evidence="2" key="1">
    <citation type="submission" date="2021-04" db="EMBL/GenBank/DDBJ databases">
        <title>A novel Synergistetes isolate from a pyrite-forming mixed culture.</title>
        <authorList>
            <person name="Bunk B."/>
            <person name="Sproer C."/>
            <person name="Spring S."/>
            <person name="Pester M."/>
        </authorList>
    </citation>
    <scope>NUCLEOTIDE SEQUENCE [LARGE SCALE GENOMIC DNA]</scope>
    <source>
        <strain evidence="2">J.5.4.2-T.3.5.2</strain>
    </source>
</reference>
<dbReference type="GO" id="GO:0051276">
    <property type="term" value="P:chromosome organization"/>
    <property type="evidence" value="ECO:0007669"/>
    <property type="project" value="InterPro"/>
</dbReference>
<gene>
    <name evidence="1" type="ORF">KAR29_02760</name>
</gene>
<dbReference type="InterPro" id="IPR038713">
    <property type="entry name" value="Terminase_Gp1_N_sf"/>
</dbReference>
<dbReference type="InterPro" id="IPR005335">
    <property type="entry name" value="Terminase_ssu"/>
</dbReference>
<dbReference type="Proteomes" id="UP000671879">
    <property type="component" value="Chromosome"/>
</dbReference>
<name>A0A9Q7EXV1_9BACT</name>
<sequence>MGLTPKQRAFVEIYDGNTTRAAIAAGYSQKWAGSNGDKLMKHPAIREALEKRISRKINSIVADREERQSFWSAVMRDEERDLKDRLRASELLARSEGDFLDRIENRTLEAPSIVVNFIPSDGSSNGRKEEELE</sequence>
<dbReference type="RefSeq" id="WP_274374123.1">
    <property type="nucleotide sequence ID" value="NZ_CP072943.1"/>
</dbReference>
<dbReference type="Pfam" id="PF03592">
    <property type="entry name" value="Terminase_2"/>
    <property type="match status" value="1"/>
</dbReference>
<evidence type="ECO:0000313" key="2">
    <source>
        <dbReference type="Proteomes" id="UP000671879"/>
    </source>
</evidence>
<dbReference type="EMBL" id="CP072943">
    <property type="protein sequence ID" value="QTX32860.1"/>
    <property type="molecule type" value="Genomic_DNA"/>
</dbReference>
<organism evidence="1 2">
    <name type="scientific">Aminithiophilus ramosus</name>
    <dbReference type="NCBI Taxonomy" id="3029084"/>
    <lineage>
        <taxon>Bacteria</taxon>
        <taxon>Thermotogati</taxon>
        <taxon>Synergistota</taxon>
        <taxon>Synergistia</taxon>
        <taxon>Synergistales</taxon>
        <taxon>Aminithiophilaceae</taxon>
        <taxon>Aminithiophilus</taxon>
    </lineage>
</organism>
<accession>A0A9Q7EXV1</accession>
<protein>
    <submittedName>
        <fullName evidence="1">Terminase small subunit</fullName>
    </submittedName>
</protein>
<dbReference type="Gene3D" id="1.10.10.1400">
    <property type="entry name" value="Terminase, small subunit, N-terminal DNA-binding domain, HTH motif"/>
    <property type="match status" value="1"/>
</dbReference>
<dbReference type="KEGG" id="aram:KAR29_02760"/>
<dbReference type="AlphaFoldDB" id="A0A9Q7EXV1"/>
<evidence type="ECO:0000313" key="1">
    <source>
        <dbReference type="EMBL" id="QTX32860.1"/>
    </source>
</evidence>
<proteinExistence type="predicted"/>